<gene>
    <name evidence="1" type="ORF">KC01_LOCUS16517</name>
</gene>
<dbReference type="EMBL" id="OZ035839">
    <property type="protein sequence ID" value="CAL1586461.1"/>
    <property type="molecule type" value="Genomic_DNA"/>
</dbReference>
<dbReference type="AlphaFoldDB" id="A0AAV2KBJ2"/>
<evidence type="ECO:0000313" key="1">
    <source>
        <dbReference type="EMBL" id="CAL1586461.1"/>
    </source>
</evidence>
<reference evidence="1 2" key="1">
    <citation type="submission" date="2024-04" db="EMBL/GenBank/DDBJ databases">
        <authorList>
            <person name="Waldvogel A.-M."/>
            <person name="Schoenle A."/>
        </authorList>
    </citation>
    <scope>NUCLEOTIDE SEQUENCE [LARGE SCALE GENOMIC DNA]</scope>
</reference>
<sequence length="104" mass="12046">MRGDRRSSSFRKDKPVGLSRALSWLNVSTLSRQSKRIFHSQGELHGRHTLSHSHLHTANRDDDDNWVYQPQHRIGEAEEGLWIELFLQSWPVSTRGVCARGELE</sequence>
<dbReference type="Proteomes" id="UP001497482">
    <property type="component" value="Chromosome 17"/>
</dbReference>
<evidence type="ECO:0000313" key="2">
    <source>
        <dbReference type="Proteomes" id="UP001497482"/>
    </source>
</evidence>
<proteinExistence type="predicted"/>
<organism evidence="1 2">
    <name type="scientific">Knipowitschia caucasica</name>
    <name type="common">Caucasian dwarf goby</name>
    <name type="synonym">Pomatoschistus caucasicus</name>
    <dbReference type="NCBI Taxonomy" id="637954"/>
    <lineage>
        <taxon>Eukaryota</taxon>
        <taxon>Metazoa</taxon>
        <taxon>Chordata</taxon>
        <taxon>Craniata</taxon>
        <taxon>Vertebrata</taxon>
        <taxon>Euteleostomi</taxon>
        <taxon>Actinopterygii</taxon>
        <taxon>Neopterygii</taxon>
        <taxon>Teleostei</taxon>
        <taxon>Neoteleostei</taxon>
        <taxon>Acanthomorphata</taxon>
        <taxon>Gobiaria</taxon>
        <taxon>Gobiiformes</taxon>
        <taxon>Gobioidei</taxon>
        <taxon>Gobiidae</taxon>
        <taxon>Gobiinae</taxon>
        <taxon>Knipowitschia</taxon>
    </lineage>
</organism>
<protein>
    <submittedName>
        <fullName evidence="1">Uncharacterized protein</fullName>
    </submittedName>
</protein>
<keyword evidence="2" id="KW-1185">Reference proteome</keyword>
<name>A0AAV2KBJ2_KNICA</name>
<accession>A0AAV2KBJ2</accession>